<dbReference type="AlphaFoldDB" id="A0A4S2L1P5"/>
<dbReference type="GO" id="GO:0003677">
    <property type="term" value="F:DNA binding"/>
    <property type="evidence" value="ECO:0007669"/>
    <property type="project" value="InterPro"/>
</dbReference>
<dbReference type="PRINTS" id="PR00622">
    <property type="entry name" value="HISTONEH3"/>
</dbReference>
<dbReference type="PROSITE" id="PS00322">
    <property type="entry name" value="HISTONE_H3_1"/>
    <property type="match status" value="1"/>
</dbReference>
<proteinExistence type="inferred from homology"/>
<dbReference type="GO" id="GO:0030527">
    <property type="term" value="F:structural constituent of chromatin"/>
    <property type="evidence" value="ECO:0007669"/>
    <property type="project" value="InterPro"/>
</dbReference>
<evidence type="ECO:0000256" key="1">
    <source>
        <dbReference type="ARBA" id="ARBA00010343"/>
    </source>
</evidence>
<dbReference type="InterPro" id="IPR000164">
    <property type="entry name" value="Histone_H3/CENP-A"/>
</dbReference>
<dbReference type="EMBL" id="SJOL01009585">
    <property type="protein sequence ID" value="TGZ56702.1"/>
    <property type="molecule type" value="Genomic_DNA"/>
</dbReference>
<evidence type="ECO:0000256" key="2">
    <source>
        <dbReference type="SAM" id="MobiDB-lite"/>
    </source>
</evidence>
<evidence type="ECO:0000313" key="4">
    <source>
        <dbReference type="Proteomes" id="UP000308267"/>
    </source>
</evidence>
<dbReference type="PANTHER" id="PTHR11426">
    <property type="entry name" value="HISTONE H3"/>
    <property type="match status" value="1"/>
</dbReference>
<keyword evidence="4" id="KW-1185">Reference proteome</keyword>
<evidence type="ECO:0000313" key="3">
    <source>
        <dbReference type="EMBL" id="TGZ56702.1"/>
    </source>
</evidence>
<dbReference type="STRING" id="147828.A0A4S2L1P5"/>
<feature type="region of interest" description="Disordered" evidence="2">
    <location>
        <begin position="76"/>
        <end position="106"/>
    </location>
</feature>
<comment type="caution">
    <text evidence="3">The sequence shown here is derived from an EMBL/GenBank/DDBJ whole genome shotgun (WGS) entry which is preliminary data.</text>
</comment>
<dbReference type="GO" id="GO:0046982">
    <property type="term" value="F:protein heterodimerization activity"/>
    <property type="evidence" value="ECO:0007669"/>
    <property type="project" value="InterPro"/>
</dbReference>
<dbReference type="InterPro" id="IPR009072">
    <property type="entry name" value="Histone-fold"/>
</dbReference>
<sequence>MRIDILNPKMNNGPGGQNSKGTLIFRVSYSSKAGKVELEILELFRVELTIELERVYCGLLNKILLDTEIARTKQTALKSAGGKAPRKQLATEAARKSAPATFGVKQPHRYRPGTIAVREVRRYQKSTELLIYKLPFQRLENKHRKPMEYS</sequence>
<dbReference type="GO" id="GO:0000786">
    <property type="term" value="C:nucleosome"/>
    <property type="evidence" value="ECO:0007669"/>
    <property type="project" value="InterPro"/>
</dbReference>
<reference evidence="3 4" key="1">
    <citation type="journal article" date="2019" name="BMC Genomics">
        <title>New insights from Opisthorchis felineus genome: update on genomics of the epidemiologically important liver flukes.</title>
        <authorList>
            <person name="Ershov N.I."/>
            <person name="Mordvinov V.A."/>
            <person name="Prokhortchouk E.B."/>
            <person name="Pakharukova M.Y."/>
            <person name="Gunbin K.V."/>
            <person name="Ustyantsev K."/>
            <person name="Genaev M.A."/>
            <person name="Blinov A.G."/>
            <person name="Mazur A."/>
            <person name="Boulygina E."/>
            <person name="Tsygankova S."/>
            <person name="Khrameeva E."/>
            <person name="Chekanov N."/>
            <person name="Fan G."/>
            <person name="Xiao A."/>
            <person name="Zhang H."/>
            <person name="Xu X."/>
            <person name="Yang H."/>
            <person name="Solovyev V."/>
            <person name="Lee S.M."/>
            <person name="Liu X."/>
            <person name="Afonnikov D.A."/>
            <person name="Skryabin K.G."/>
        </authorList>
    </citation>
    <scope>NUCLEOTIDE SEQUENCE [LARGE SCALE GENOMIC DNA]</scope>
    <source>
        <strain evidence="3">AK-0245</strain>
        <tissue evidence="3">Whole organism</tissue>
    </source>
</reference>
<protein>
    <submittedName>
        <fullName evidence="3">Uncharacterized protein</fullName>
    </submittedName>
</protein>
<dbReference type="SUPFAM" id="SSF47113">
    <property type="entry name" value="Histone-fold"/>
    <property type="match status" value="1"/>
</dbReference>
<organism evidence="3 4">
    <name type="scientific">Opisthorchis felineus</name>
    <dbReference type="NCBI Taxonomy" id="147828"/>
    <lineage>
        <taxon>Eukaryota</taxon>
        <taxon>Metazoa</taxon>
        <taxon>Spiralia</taxon>
        <taxon>Lophotrochozoa</taxon>
        <taxon>Platyhelminthes</taxon>
        <taxon>Trematoda</taxon>
        <taxon>Digenea</taxon>
        <taxon>Opisthorchiida</taxon>
        <taxon>Opisthorchiata</taxon>
        <taxon>Opisthorchiidae</taxon>
        <taxon>Opisthorchis</taxon>
    </lineage>
</organism>
<name>A0A4S2L1P5_OPIFE</name>
<comment type="similarity">
    <text evidence="1">Belongs to the histone H3 family.</text>
</comment>
<accession>A0A4S2L1P5</accession>
<dbReference type="Gene3D" id="1.10.20.10">
    <property type="entry name" value="Histone, subunit A"/>
    <property type="match status" value="1"/>
</dbReference>
<dbReference type="Proteomes" id="UP000308267">
    <property type="component" value="Unassembled WGS sequence"/>
</dbReference>
<gene>
    <name evidence="3" type="ORF">CRM22_010103</name>
</gene>
<dbReference type="FunFam" id="1.10.20.10:FF:000111">
    <property type="entry name" value="Histone H3"/>
    <property type="match status" value="1"/>
</dbReference>